<keyword evidence="3" id="KW-1185">Reference proteome</keyword>
<feature type="domain" description="Phage tail fibre protein N-terminal" evidence="1">
    <location>
        <begin position="7"/>
        <end position="96"/>
    </location>
</feature>
<dbReference type="KEGG" id="vg:14182452"/>
<gene>
    <name evidence="2" type="ORF">MAR_16</name>
</gene>
<reference evidence="2" key="1">
    <citation type="journal article" date="2012" name="J. Virol.">
        <title>Complete Genome Sequence of Vibrio parahaemolyticus Bacteriophage vB_VpaM_MAR.</title>
        <authorList>
            <person name="Alanis Villa A."/>
            <person name="Kropinski A.M."/>
            <person name="Abbasifar R."/>
            <person name="Griffiths M.W."/>
        </authorList>
    </citation>
    <scope>NUCLEOTIDE SEQUENCE [LARGE SCALE GENOMIC DNA]</scope>
</reference>
<dbReference type="EMBL" id="JX556417">
    <property type="protein sequence ID" value="AFV81355.1"/>
    <property type="molecule type" value="Genomic_DNA"/>
</dbReference>
<evidence type="ECO:0000313" key="2">
    <source>
        <dbReference type="EMBL" id="AFV81355.1"/>
    </source>
</evidence>
<dbReference type="GeneID" id="14182452"/>
<sequence length="174" mass="19383">MAGLKLQFTEAGLAKLLSEKDKGLKGEITHMAFGDGDYTPSKTQTALLREKERIEIADYQGDGKNLRMAGVFEGNLEYAIREIGIFLSDGTLLGVYSQQGKTLGYRTPVVRVVQWFTLNIEALPTDSVTVVVGSENLNLVIDEEFAQMATVQINTMHRQLQQEFRILDLEKKVG</sequence>
<dbReference type="InterPro" id="IPR022225">
    <property type="entry name" value="Phage_tail_fibre_N"/>
</dbReference>
<evidence type="ECO:0000313" key="3">
    <source>
        <dbReference type="Proteomes" id="UP000009370"/>
    </source>
</evidence>
<accession>K7RVY3</accession>
<dbReference type="RefSeq" id="YP_007112492.1">
    <property type="nucleotide sequence ID" value="NC_019722.1"/>
</dbReference>
<evidence type="ECO:0000259" key="1">
    <source>
        <dbReference type="Pfam" id="PF12571"/>
    </source>
</evidence>
<dbReference type="Pfam" id="PF12571">
    <property type="entry name" value="Phage_tail_fib"/>
    <property type="match status" value="1"/>
</dbReference>
<dbReference type="OrthoDB" id="20398at10239"/>
<dbReference type="Proteomes" id="UP000009370">
    <property type="component" value="Segment"/>
</dbReference>
<proteinExistence type="predicted"/>
<organism evidence="2 3">
    <name type="scientific">Vibrio phage vB_VpaM_MAR</name>
    <dbReference type="NCBI Taxonomy" id="1229754"/>
    <lineage>
        <taxon>Viruses</taxon>
        <taxon>Duplodnaviria</taxon>
        <taxon>Heunggongvirae</taxon>
        <taxon>Uroviricota</taxon>
        <taxon>Caudoviricetes</taxon>
        <taxon>Vhmlvirus</taxon>
        <taxon>Vhmlvirus mar</taxon>
    </lineage>
</organism>
<name>K7RVY3_9CAUD</name>
<protein>
    <recommendedName>
        <fullName evidence="1">Phage tail fibre protein N-terminal domain-containing protein</fullName>
    </recommendedName>
</protein>